<dbReference type="AlphaFoldDB" id="A0A328YI99"/>
<accession>A0A328YI99</accession>
<dbReference type="EMBL" id="QLSZ01000014">
    <property type="protein sequence ID" value="RAR69966.1"/>
    <property type="molecule type" value="Genomic_DNA"/>
</dbReference>
<protein>
    <submittedName>
        <fullName evidence="1">Uncharacterized protein</fullName>
    </submittedName>
</protein>
<reference evidence="1 2" key="1">
    <citation type="submission" date="2018-06" db="EMBL/GenBank/DDBJ databases">
        <title>Genomic Encyclopedia of Archaeal and Bacterial Type Strains, Phase II (KMG-II): from individual species to whole genera.</title>
        <authorList>
            <person name="Goeker M."/>
        </authorList>
    </citation>
    <scope>NUCLEOTIDE SEQUENCE [LARGE SCALE GENOMIC DNA]</scope>
    <source>
        <strain evidence="1 2">DSM 25663</strain>
    </source>
</reference>
<evidence type="ECO:0000313" key="2">
    <source>
        <dbReference type="Proteomes" id="UP000248840"/>
    </source>
</evidence>
<sequence length="42" mass="5184">MAKNEKSNLKILFFLTEFFIKNITQTYNDYFFFIIIFAPHFQ</sequence>
<comment type="caution">
    <text evidence="1">The sequence shown here is derived from an EMBL/GenBank/DDBJ whole genome shotgun (WGS) entry which is preliminary data.</text>
</comment>
<name>A0A328YI99_9FLAO</name>
<organism evidence="1 2">
    <name type="scientific">Flavobacterium aciduliphilum</name>
    <dbReference type="NCBI Taxonomy" id="1101402"/>
    <lineage>
        <taxon>Bacteria</taxon>
        <taxon>Pseudomonadati</taxon>
        <taxon>Bacteroidota</taxon>
        <taxon>Flavobacteriia</taxon>
        <taxon>Flavobacteriales</taxon>
        <taxon>Flavobacteriaceae</taxon>
        <taxon>Flavobacterium</taxon>
    </lineage>
</organism>
<gene>
    <name evidence="1" type="ORF">CLV55_1149</name>
</gene>
<proteinExistence type="predicted"/>
<dbReference type="Proteomes" id="UP000248840">
    <property type="component" value="Unassembled WGS sequence"/>
</dbReference>
<evidence type="ECO:0000313" key="1">
    <source>
        <dbReference type="EMBL" id="RAR69966.1"/>
    </source>
</evidence>
<keyword evidence="2" id="KW-1185">Reference proteome</keyword>